<keyword evidence="4" id="KW-0862">Zinc</keyword>
<dbReference type="SMART" id="SM00355">
    <property type="entry name" value="ZnF_C2H2"/>
    <property type="match status" value="1"/>
</dbReference>
<evidence type="ECO:0000259" key="10">
    <source>
        <dbReference type="PROSITE" id="PS50157"/>
    </source>
</evidence>
<sequence>MSQTGSGVNQPLFALTGNQKRSSLRLTNSTPPQHPFFKSDQTTSTSTSFPTPTTTTMGGDHKCPVCQATFTRPQHVARHMRSHTGDRPYKCQFCGDQFARRSVSFLPSSSCLYRSPKPSSPSTTVISSHDTSTNVILTSSTLSPPTLPLQPQPAVNNPLLLVETHAVKARAPPTEPPHPNKPATNVSNPPYPATAPTPAPNASNVNAAAHSSNSTARQHPSVQATVPTLPPTQTLCSQRR</sequence>
<dbReference type="InterPro" id="IPR036236">
    <property type="entry name" value="Znf_C2H2_sf"/>
</dbReference>
<proteinExistence type="predicted"/>
<keyword evidence="7" id="KW-0539">Nucleus</keyword>
<keyword evidence="6" id="KW-0804">Transcription</keyword>
<feature type="region of interest" description="Disordered" evidence="9">
    <location>
        <begin position="1"/>
        <end position="60"/>
    </location>
</feature>
<evidence type="ECO:0000256" key="9">
    <source>
        <dbReference type="SAM" id="MobiDB-lite"/>
    </source>
</evidence>
<dbReference type="PROSITE" id="PS50157">
    <property type="entry name" value="ZINC_FINGER_C2H2_2"/>
    <property type="match status" value="1"/>
</dbReference>
<keyword evidence="12" id="KW-1185">Reference proteome</keyword>
<reference evidence="11 12" key="1">
    <citation type="journal article" date="2019" name="Nat. Ecol. Evol.">
        <title>Megaphylogeny resolves global patterns of mushroom evolution.</title>
        <authorList>
            <person name="Varga T."/>
            <person name="Krizsan K."/>
            <person name="Foldi C."/>
            <person name="Dima B."/>
            <person name="Sanchez-Garcia M."/>
            <person name="Sanchez-Ramirez S."/>
            <person name="Szollosi G.J."/>
            <person name="Szarkandi J.G."/>
            <person name="Papp V."/>
            <person name="Albert L."/>
            <person name="Andreopoulos W."/>
            <person name="Angelini C."/>
            <person name="Antonin V."/>
            <person name="Barry K.W."/>
            <person name="Bougher N.L."/>
            <person name="Buchanan P."/>
            <person name="Buyck B."/>
            <person name="Bense V."/>
            <person name="Catcheside P."/>
            <person name="Chovatia M."/>
            <person name="Cooper J."/>
            <person name="Damon W."/>
            <person name="Desjardin D."/>
            <person name="Finy P."/>
            <person name="Geml J."/>
            <person name="Haridas S."/>
            <person name="Hughes K."/>
            <person name="Justo A."/>
            <person name="Karasinski D."/>
            <person name="Kautmanova I."/>
            <person name="Kiss B."/>
            <person name="Kocsube S."/>
            <person name="Kotiranta H."/>
            <person name="LaButti K.M."/>
            <person name="Lechner B.E."/>
            <person name="Liimatainen K."/>
            <person name="Lipzen A."/>
            <person name="Lukacs Z."/>
            <person name="Mihaltcheva S."/>
            <person name="Morgado L.N."/>
            <person name="Niskanen T."/>
            <person name="Noordeloos M.E."/>
            <person name="Ohm R.A."/>
            <person name="Ortiz-Santana B."/>
            <person name="Ovrebo C."/>
            <person name="Racz N."/>
            <person name="Riley R."/>
            <person name="Savchenko A."/>
            <person name="Shiryaev A."/>
            <person name="Soop K."/>
            <person name="Spirin V."/>
            <person name="Szebenyi C."/>
            <person name="Tomsovsky M."/>
            <person name="Tulloss R.E."/>
            <person name="Uehling J."/>
            <person name="Grigoriev I.V."/>
            <person name="Vagvolgyi C."/>
            <person name="Papp T."/>
            <person name="Martin F.M."/>
            <person name="Miettinen O."/>
            <person name="Hibbett D.S."/>
            <person name="Nagy L.G."/>
        </authorList>
    </citation>
    <scope>NUCLEOTIDE SEQUENCE [LARGE SCALE GENOMIC DNA]</scope>
    <source>
        <strain evidence="11 12">CBS 309.79</strain>
    </source>
</reference>
<feature type="compositionally biased region" description="Pro residues" evidence="9">
    <location>
        <begin position="189"/>
        <end position="199"/>
    </location>
</feature>
<organism evidence="11 12">
    <name type="scientific">Pterulicium gracile</name>
    <dbReference type="NCBI Taxonomy" id="1884261"/>
    <lineage>
        <taxon>Eukaryota</taxon>
        <taxon>Fungi</taxon>
        <taxon>Dikarya</taxon>
        <taxon>Basidiomycota</taxon>
        <taxon>Agaricomycotina</taxon>
        <taxon>Agaricomycetes</taxon>
        <taxon>Agaricomycetidae</taxon>
        <taxon>Agaricales</taxon>
        <taxon>Pleurotineae</taxon>
        <taxon>Pterulaceae</taxon>
        <taxon>Pterulicium</taxon>
    </lineage>
</organism>
<name>A0A5C3Q6A7_9AGAR</name>
<dbReference type="SUPFAM" id="SSF57667">
    <property type="entry name" value="beta-beta-alpha zinc fingers"/>
    <property type="match status" value="1"/>
</dbReference>
<dbReference type="Proteomes" id="UP000305067">
    <property type="component" value="Unassembled WGS sequence"/>
</dbReference>
<dbReference type="AlphaFoldDB" id="A0A5C3Q6A7"/>
<dbReference type="InterPro" id="IPR051061">
    <property type="entry name" value="Zinc_finger_trans_reg"/>
</dbReference>
<keyword evidence="2" id="KW-0479">Metal-binding</keyword>
<evidence type="ECO:0000256" key="8">
    <source>
        <dbReference type="PROSITE-ProRule" id="PRU00042"/>
    </source>
</evidence>
<evidence type="ECO:0000256" key="1">
    <source>
        <dbReference type="ARBA" id="ARBA00004123"/>
    </source>
</evidence>
<comment type="subcellular location">
    <subcellularLocation>
        <location evidence="1">Nucleus</location>
    </subcellularLocation>
</comment>
<dbReference type="PROSITE" id="PS00028">
    <property type="entry name" value="ZINC_FINGER_C2H2_1"/>
    <property type="match status" value="1"/>
</dbReference>
<evidence type="ECO:0000313" key="12">
    <source>
        <dbReference type="Proteomes" id="UP000305067"/>
    </source>
</evidence>
<evidence type="ECO:0000256" key="3">
    <source>
        <dbReference type="ARBA" id="ARBA00022771"/>
    </source>
</evidence>
<dbReference type="GO" id="GO:0008270">
    <property type="term" value="F:zinc ion binding"/>
    <property type="evidence" value="ECO:0007669"/>
    <property type="project" value="UniProtKB-KW"/>
</dbReference>
<keyword evidence="5" id="KW-0805">Transcription regulation</keyword>
<accession>A0A5C3Q6A7</accession>
<feature type="compositionally biased region" description="Low complexity" evidence="9">
    <location>
        <begin position="42"/>
        <end position="56"/>
    </location>
</feature>
<dbReference type="FunFam" id="3.30.160.60:FF:002343">
    <property type="entry name" value="Zinc finger protein 33A"/>
    <property type="match status" value="1"/>
</dbReference>
<keyword evidence="3 8" id="KW-0863">Zinc-finger</keyword>
<evidence type="ECO:0000256" key="5">
    <source>
        <dbReference type="ARBA" id="ARBA00023015"/>
    </source>
</evidence>
<dbReference type="EMBL" id="ML178856">
    <property type="protein sequence ID" value="TFK96697.1"/>
    <property type="molecule type" value="Genomic_DNA"/>
</dbReference>
<feature type="compositionally biased region" description="Low complexity" evidence="9">
    <location>
        <begin position="200"/>
        <end position="216"/>
    </location>
</feature>
<evidence type="ECO:0000313" key="11">
    <source>
        <dbReference type="EMBL" id="TFK96697.1"/>
    </source>
</evidence>
<dbReference type="PANTHER" id="PTHR46179:SF13">
    <property type="entry name" value="C2H2-TYPE DOMAIN-CONTAINING PROTEIN"/>
    <property type="match status" value="1"/>
</dbReference>
<feature type="domain" description="C2H2-type" evidence="10">
    <location>
        <begin position="61"/>
        <end position="88"/>
    </location>
</feature>
<dbReference type="Gene3D" id="3.30.160.60">
    <property type="entry name" value="Classic Zinc Finger"/>
    <property type="match status" value="2"/>
</dbReference>
<evidence type="ECO:0000256" key="7">
    <source>
        <dbReference type="ARBA" id="ARBA00023242"/>
    </source>
</evidence>
<gene>
    <name evidence="11" type="ORF">BDV98DRAFT_302556</name>
</gene>
<dbReference type="GO" id="GO:0005634">
    <property type="term" value="C:nucleus"/>
    <property type="evidence" value="ECO:0007669"/>
    <property type="project" value="UniProtKB-SubCell"/>
</dbReference>
<feature type="compositionally biased region" description="Polar residues" evidence="9">
    <location>
        <begin position="16"/>
        <end position="31"/>
    </location>
</feature>
<evidence type="ECO:0000256" key="6">
    <source>
        <dbReference type="ARBA" id="ARBA00023163"/>
    </source>
</evidence>
<dbReference type="GO" id="GO:0006357">
    <property type="term" value="P:regulation of transcription by RNA polymerase II"/>
    <property type="evidence" value="ECO:0007669"/>
    <property type="project" value="TreeGrafter"/>
</dbReference>
<protein>
    <recommendedName>
        <fullName evidence="10">C2H2-type domain-containing protein</fullName>
    </recommendedName>
</protein>
<dbReference type="OrthoDB" id="3068398at2759"/>
<feature type="compositionally biased region" description="Polar residues" evidence="9">
    <location>
        <begin position="217"/>
        <end position="240"/>
    </location>
</feature>
<dbReference type="STRING" id="1884261.A0A5C3Q6A7"/>
<dbReference type="InterPro" id="IPR013087">
    <property type="entry name" value="Znf_C2H2_type"/>
</dbReference>
<feature type="region of interest" description="Disordered" evidence="9">
    <location>
        <begin position="169"/>
        <end position="240"/>
    </location>
</feature>
<dbReference type="PANTHER" id="PTHR46179">
    <property type="entry name" value="ZINC FINGER PROTEIN"/>
    <property type="match status" value="1"/>
</dbReference>
<evidence type="ECO:0000256" key="4">
    <source>
        <dbReference type="ARBA" id="ARBA00022833"/>
    </source>
</evidence>
<evidence type="ECO:0000256" key="2">
    <source>
        <dbReference type="ARBA" id="ARBA00022723"/>
    </source>
</evidence>